<feature type="transmembrane region" description="Helical" evidence="8">
    <location>
        <begin position="28"/>
        <end position="46"/>
    </location>
</feature>
<dbReference type="OrthoDB" id="619632at2759"/>
<dbReference type="HOGENOM" id="CLU_1247287_0_0_1"/>
<evidence type="ECO:0000256" key="6">
    <source>
        <dbReference type="ARBA" id="ARBA00023157"/>
    </source>
</evidence>
<name>D7THG5_VITVI</name>
<evidence type="ECO:0000256" key="2">
    <source>
        <dbReference type="ARBA" id="ARBA00022692"/>
    </source>
</evidence>
<dbReference type="InParanoid" id="D7THG5"/>
<dbReference type="PANTHER" id="PTHR47974:SF4">
    <property type="entry name" value="RECEPTOR-LIKE SERINE_THREONINE-PROTEIN KINASE"/>
    <property type="match status" value="1"/>
</dbReference>
<dbReference type="AlphaFoldDB" id="D7THG5"/>
<proteinExistence type="predicted"/>
<dbReference type="PROSITE" id="PS50927">
    <property type="entry name" value="BULB_LECTIN"/>
    <property type="match status" value="1"/>
</dbReference>
<dbReference type="Proteomes" id="UP000009183">
    <property type="component" value="Chromosome 8"/>
</dbReference>
<dbReference type="EMBL" id="FN595991">
    <property type="protein sequence ID" value="CBI30481.3"/>
    <property type="molecule type" value="Genomic_DNA"/>
</dbReference>
<evidence type="ECO:0000256" key="4">
    <source>
        <dbReference type="ARBA" id="ARBA00022989"/>
    </source>
</evidence>
<evidence type="ECO:0000313" key="10">
    <source>
        <dbReference type="EMBL" id="CBI30481.3"/>
    </source>
</evidence>
<evidence type="ECO:0000256" key="8">
    <source>
        <dbReference type="SAM" id="Phobius"/>
    </source>
</evidence>
<dbReference type="Gene3D" id="2.90.10.10">
    <property type="entry name" value="Bulb-type lectin domain"/>
    <property type="match status" value="1"/>
</dbReference>
<keyword evidence="11" id="KW-1185">Reference proteome</keyword>
<keyword evidence="5 8" id="KW-0472">Membrane</keyword>
<evidence type="ECO:0000256" key="7">
    <source>
        <dbReference type="ARBA" id="ARBA00023180"/>
    </source>
</evidence>
<gene>
    <name evidence="10" type="ordered locus">VIT_08s0007g01220</name>
</gene>
<dbReference type="SUPFAM" id="SSF51110">
    <property type="entry name" value="alpha-D-mannose-specific plant lectins"/>
    <property type="match status" value="1"/>
</dbReference>
<dbReference type="PaxDb" id="29760-VIT_08s0007g01220.t01"/>
<evidence type="ECO:0000259" key="9">
    <source>
        <dbReference type="PROSITE" id="PS50927"/>
    </source>
</evidence>
<dbReference type="InterPro" id="IPR001480">
    <property type="entry name" value="Bulb-type_lectin_dom"/>
</dbReference>
<keyword evidence="6" id="KW-1015">Disulfide bond</keyword>
<keyword evidence="7" id="KW-0325">Glycoprotein</keyword>
<keyword evidence="4 8" id="KW-1133">Transmembrane helix</keyword>
<feature type="domain" description="Bulb-type lectin" evidence="9">
    <location>
        <begin position="51"/>
        <end position="189"/>
    </location>
</feature>
<dbReference type="eggNOG" id="ENOG502QRH4">
    <property type="taxonomic scope" value="Eukaryota"/>
</dbReference>
<organism evidence="10 11">
    <name type="scientific">Vitis vinifera</name>
    <name type="common">Grape</name>
    <dbReference type="NCBI Taxonomy" id="29760"/>
    <lineage>
        <taxon>Eukaryota</taxon>
        <taxon>Viridiplantae</taxon>
        <taxon>Streptophyta</taxon>
        <taxon>Embryophyta</taxon>
        <taxon>Tracheophyta</taxon>
        <taxon>Spermatophyta</taxon>
        <taxon>Magnoliopsida</taxon>
        <taxon>eudicotyledons</taxon>
        <taxon>Gunneridae</taxon>
        <taxon>Pentapetalae</taxon>
        <taxon>rosids</taxon>
        <taxon>Vitales</taxon>
        <taxon>Vitaceae</taxon>
        <taxon>Viteae</taxon>
        <taxon>Vitis</taxon>
    </lineage>
</organism>
<keyword evidence="2 8" id="KW-0812">Transmembrane</keyword>
<evidence type="ECO:0000256" key="1">
    <source>
        <dbReference type="ARBA" id="ARBA00004167"/>
    </source>
</evidence>
<reference evidence="11" key="1">
    <citation type="journal article" date="2007" name="Nature">
        <title>The grapevine genome sequence suggests ancestral hexaploidization in major angiosperm phyla.</title>
        <authorList>
            <consortium name="The French-Italian Public Consortium for Grapevine Genome Characterization."/>
            <person name="Jaillon O."/>
            <person name="Aury J.-M."/>
            <person name="Noel B."/>
            <person name="Policriti A."/>
            <person name="Clepet C."/>
            <person name="Casagrande A."/>
            <person name="Choisne N."/>
            <person name="Aubourg S."/>
            <person name="Vitulo N."/>
            <person name="Jubin C."/>
            <person name="Vezzi A."/>
            <person name="Legeai F."/>
            <person name="Hugueney P."/>
            <person name="Dasilva C."/>
            <person name="Horner D."/>
            <person name="Mica E."/>
            <person name="Jublot D."/>
            <person name="Poulain J."/>
            <person name="Bruyere C."/>
            <person name="Billault A."/>
            <person name="Segurens B."/>
            <person name="Gouyvenoux M."/>
            <person name="Ugarte E."/>
            <person name="Cattonaro F."/>
            <person name="Anthouard V."/>
            <person name="Vico V."/>
            <person name="Del Fabbro C."/>
            <person name="Alaux M."/>
            <person name="Di Gaspero G."/>
            <person name="Dumas V."/>
            <person name="Felice N."/>
            <person name="Paillard S."/>
            <person name="Juman I."/>
            <person name="Moroldo M."/>
            <person name="Scalabrin S."/>
            <person name="Canaguier A."/>
            <person name="Le Clainche I."/>
            <person name="Malacrida G."/>
            <person name="Durand E."/>
            <person name="Pesole G."/>
            <person name="Laucou V."/>
            <person name="Chatelet P."/>
            <person name="Merdinoglu D."/>
            <person name="Delledonne M."/>
            <person name="Pezzotti M."/>
            <person name="Lecharny A."/>
            <person name="Scarpelli C."/>
            <person name="Artiguenave F."/>
            <person name="Pe M.E."/>
            <person name="Valle G."/>
            <person name="Morgante M."/>
            <person name="Caboche M."/>
            <person name="Adam-Blondon A.-F."/>
            <person name="Weissenbach J."/>
            <person name="Quetier F."/>
            <person name="Wincker P."/>
        </authorList>
    </citation>
    <scope>NUCLEOTIDE SEQUENCE [LARGE SCALE GENOMIC DNA]</scope>
    <source>
        <strain evidence="11">cv. Pinot noir / PN40024</strain>
    </source>
</reference>
<dbReference type="PANTHER" id="PTHR47974">
    <property type="entry name" value="OS07G0415500 PROTEIN"/>
    <property type="match status" value="1"/>
</dbReference>
<keyword evidence="3" id="KW-0732">Signal</keyword>
<dbReference type="GO" id="GO:0016020">
    <property type="term" value="C:membrane"/>
    <property type="evidence" value="ECO:0007669"/>
    <property type="project" value="UniProtKB-SubCell"/>
</dbReference>
<accession>D7THG5</accession>
<evidence type="ECO:0000256" key="3">
    <source>
        <dbReference type="ARBA" id="ARBA00022729"/>
    </source>
</evidence>
<sequence length="222" mass="26063">MASIYNHLFVQMFFEKDMGNLSPTSQKFPSILLILLIFLISFFPFATSNTQNILLRGSFLSVEDDSDYITSPDKSFNCGFYRMGENAYWFSIWFTNSKERTVVWMANRNRPVNGRGSRISLQQDVKRKLTMDYDGNLRLYSLNHSTGLWNISWEALSEQSLQENLLGGLPLPSIRLQANRRRDLLPKKYPFRWLQVLELPREYIFKTACRCLNVSTHYSEWL</sequence>
<protein>
    <recommendedName>
        <fullName evidence="9">Bulb-type lectin domain-containing protein</fullName>
    </recommendedName>
</protein>
<evidence type="ECO:0000256" key="5">
    <source>
        <dbReference type="ARBA" id="ARBA00023136"/>
    </source>
</evidence>
<evidence type="ECO:0000313" key="11">
    <source>
        <dbReference type="Proteomes" id="UP000009183"/>
    </source>
</evidence>
<dbReference type="InterPro" id="IPR036426">
    <property type="entry name" value="Bulb-type_lectin_dom_sf"/>
</dbReference>
<comment type="subcellular location">
    <subcellularLocation>
        <location evidence="1">Membrane</location>
        <topology evidence="1">Single-pass membrane protein</topology>
    </subcellularLocation>
</comment>